<proteinExistence type="inferred from homology"/>
<dbReference type="Pfam" id="PF01475">
    <property type="entry name" value="FUR"/>
    <property type="match status" value="1"/>
</dbReference>
<dbReference type="GO" id="GO:0005829">
    <property type="term" value="C:cytosol"/>
    <property type="evidence" value="ECO:0007669"/>
    <property type="project" value="TreeGrafter"/>
</dbReference>
<comment type="cofactor">
    <cofactor evidence="7">
        <name>Zn(2+)</name>
        <dbReference type="ChEBI" id="CHEBI:29105"/>
    </cofactor>
    <text evidence="7">Binds 1 zinc ion per subunit.</text>
</comment>
<accession>A0A154VNF4</accession>
<keyword evidence="4" id="KW-0805">Transcription regulation</keyword>
<keyword evidence="5" id="KW-0238">DNA-binding</keyword>
<dbReference type="OrthoDB" id="9801127at2"/>
<dbReference type="GO" id="GO:1900376">
    <property type="term" value="P:regulation of secondary metabolite biosynthetic process"/>
    <property type="evidence" value="ECO:0007669"/>
    <property type="project" value="TreeGrafter"/>
</dbReference>
<dbReference type="GO" id="GO:0045892">
    <property type="term" value="P:negative regulation of DNA-templated transcription"/>
    <property type="evidence" value="ECO:0007669"/>
    <property type="project" value="TreeGrafter"/>
</dbReference>
<gene>
    <name evidence="8" type="ORF">AUP43_13490</name>
</gene>
<dbReference type="EMBL" id="LPXN01000152">
    <property type="protein sequence ID" value="KZD02769.1"/>
    <property type="molecule type" value="Genomic_DNA"/>
</dbReference>
<evidence type="ECO:0000313" key="8">
    <source>
        <dbReference type="EMBL" id="KZD02769.1"/>
    </source>
</evidence>
<feature type="binding site" evidence="7">
    <location>
        <position position="168"/>
    </location>
    <ligand>
        <name>Zn(2+)</name>
        <dbReference type="ChEBI" id="CHEBI:29105"/>
    </ligand>
</feature>
<feature type="binding site" evidence="7">
    <location>
        <position position="131"/>
    </location>
    <ligand>
        <name>Zn(2+)</name>
        <dbReference type="ChEBI" id="CHEBI:29105"/>
    </ligand>
</feature>
<keyword evidence="6" id="KW-0804">Transcription</keyword>
<keyword evidence="3 7" id="KW-0862">Zinc</keyword>
<evidence type="ECO:0000256" key="4">
    <source>
        <dbReference type="ARBA" id="ARBA00023015"/>
    </source>
</evidence>
<dbReference type="STRING" id="580166.AUP43_13490"/>
<evidence type="ECO:0000256" key="6">
    <source>
        <dbReference type="ARBA" id="ARBA00023163"/>
    </source>
</evidence>
<comment type="caution">
    <text evidence="8">The sequence shown here is derived from an EMBL/GenBank/DDBJ whole genome shotgun (WGS) entry which is preliminary data.</text>
</comment>
<dbReference type="AlphaFoldDB" id="A0A154VNF4"/>
<dbReference type="SUPFAM" id="SSF46785">
    <property type="entry name" value="Winged helix' DNA-binding domain"/>
    <property type="match status" value="1"/>
</dbReference>
<dbReference type="Gene3D" id="1.10.10.10">
    <property type="entry name" value="Winged helix-like DNA-binding domain superfamily/Winged helix DNA-binding domain"/>
    <property type="match status" value="1"/>
</dbReference>
<organism evidence="8 9">
    <name type="scientific">Oceanibaculum pacificum</name>
    <dbReference type="NCBI Taxonomy" id="580166"/>
    <lineage>
        <taxon>Bacteria</taxon>
        <taxon>Pseudomonadati</taxon>
        <taxon>Pseudomonadota</taxon>
        <taxon>Alphaproteobacteria</taxon>
        <taxon>Rhodospirillales</taxon>
        <taxon>Oceanibaculaceae</taxon>
        <taxon>Oceanibaculum</taxon>
    </lineage>
</organism>
<dbReference type="RefSeq" id="WP_067559484.1">
    <property type="nucleotide sequence ID" value="NZ_LPXN01000152.1"/>
</dbReference>
<evidence type="ECO:0000313" key="9">
    <source>
        <dbReference type="Proteomes" id="UP000076400"/>
    </source>
</evidence>
<dbReference type="InterPro" id="IPR002481">
    <property type="entry name" value="FUR"/>
</dbReference>
<dbReference type="GO" id="GO:0000976">
    <property type="term" value="F:transcription cis-regulatory region binding"/>
    <property type="evidence" value="ECO:0007669"/>
    <property type="project" value="TreeGrafter"/>
</dbReference>
<dbReference type="GO" id="GO:0003700">
    <property type="term" value="F:DNA-binding transcription factor activity"/>
    <property type="evidence" value="ECO:0007669"/>
    <property type="project" value="InterPro"/>
</dbReference>
<evidence type="ECO:0000256" key="2">
    <source>
        <dbReference type="ARBA" id="ARBA00022491"/>
    </source>
</evidence>
<evidence type="ECO:0000256" key="5">
    <source>
        <dbReference type="ARBA" id="ARBA00023125"/>
    </source>
</evidence>
<name>A0A154VNF4_9PROT</name>
<evidence type="ECO:0000256" key="3">
    <source>
        <dbReference type="ARBA" id="ARBA00022833"/>
    </source>
</evidence>
<comment type="similarity">
    <text evidence="1">Belongs to the Fur family.</text>
</comment>
<feature type="binding site" evidence="7">
    <location>
        <position position="128"/>
    </location>
    <ligand>
        <name>Zn(2+)</name>
        <dbReference type="ChEBI" id="CHEBI:29105"/>
    </ligand>
</feature>
<keyword evidence="9" id="KW-1185">Reference proteome</keyword>
<protein>
    <submittedName>
        <fullName evidence="8">Fur family transcriptional regulator</fullName>
    </submittedName>
</protein>
<keyword evidence="7" id="KW-0479">Metal-binding</keyword>
<dbReference type="CDD" id="cd07153">
    <property type="entry name" value="Fur_like"/>
    <property type="match status" value="1"/>
</dbReference>
<dbReference type="Proteomes" id="UP000076400">
    <property type="component" value="Unassembled WGS sequence"/>
</dbReference>
<dbReference type="InterPro" id="IPR036388">
    <property type="entry name" value="WH-like_DNA-bd_sf"/>
</dbReference>
<sequence length="177" mass="19356">MAHTPPIPEGSEVFEAAGHDHDHCVDHALQAAETICTREGARLTPLRRQVLELVWRSHEPIGAYDVLARLQREGASDAEDGRPAAPPTVYRALDFLLKYGLVHRIESLNAYVGCAHPQEDHNGQFLICRTCGTAAEIEDDAISAAIRDNAKRIGFAVDRVTVEVSGLCPRCRSDAHA</sequence>
<dbReference type="GO" id="GO:0008270">
    <property type="term" value="F:zinc ion binding"/>
    <property type="evidence" value="ECO:0007669"/>
    <property type="project" value="TreeGrafter"/>
</dbReference>
<evidence type="ECO:0000256" key="1">
    <source>
        <dbReference type="ARBA" id="ARBA00007957"/>
    </source>
</evidence>
<feature type="binding site" evidence="7">
    <location>
        <position position="171"/>
    </location>
    <ligand>
        <name>Zn(2+)</name>
        <dbReference type="ChEBI" id="CHEBI:29105"/>
    </ligand>
</feature>
<dbReference type="InterPro" id="IPR036390">
    <property type="entry name" value="WH_DNA-bd_sf"/>
</dbReference>
<dbReference type="Gene3D" id="3.30.1490.190">
    <property type="match status" value="1"/>
</dbReference>
<keyword evidence="2" id="KW-0678">Repressor</keyword>
<dbReference type="InterPro" id="IPR043135">
    <property type="entry name" value="Fur_C"/>
</dbReference>
<dbReference type="PANTHER" id="PTHR33202:SF6">
    <property type="entry name" value="ZINC UPTAKE REGULATION PROTEIN"/>
    <property type="match status" value="1"/>
</dbReference>
<reference evidence="8 9" key="1">
    <citation type="submission" date="2015-12" db="EMBL/GenBank/DDBJ databases">
        <title>Genome sequence of Oceanibaculum pacificum MCCC 1A02656.</title>
        <authorList>
            <person name="Lu L."/>
            <person name="Lai Q."/>
            <person name="Shao Z."/>
            <person name="Qian P."/>
        </authorList>
    </citation>
    <scope>NUCLEOTIDE SEQUENCE [LARGE SCALE GENOMIC DNA]</scope>
    <source>
        <strain evidence="8 9">MCCC 1A02656</strain>
    </source>
</reference>
<evidence type="ECO:0000256" key="7">
    <source>
        <dbReference type="PIRSR" id="PIRSR602481-1"/>
    </source>
</evidence>
<dbReference type="PANTHER" id="PTHR33202">
    <property type="entry name" value="ZINC UPTAKE REGULATION PROTEIN"/>
    <property type="match status" value="1"/>
</dbReference>